<feature type="region of interest" description="Disordered" evidence="12">
    <location>
        <begin position="1"/>
        <end position="359"/>
    </location>
</feature>
<feature type="compositionally biased region" description="Polar residues" evidence="12">
    <location>
        <begin position="9"/>
        <end position="39"/>
    </location>
</feature>
<feature type="compositionally biased region" description="Low complexity" evidence="12">
    <location>
        <begin position="407"/>
        <end position="418"/>
    </location>
</feature>
<evidence type="ECO:0000256" key="4">
    <source>
        <dbReference type="ARBA" id="ARBA00022499"/>
    </source>
</evidence>
<evidence type="ECO:0000256" key="9">
    <source>
        <dbReference type="ARBA" id="ARBA00022843"/>
    </source>
</evidence>
<comment type="similarity">
    <text evidence="2">Belongs to the protease inhibitor I27 (calpastatin) family.</text>
</comment>
<keyword evidence="10" id="KW-0007">Acetylation</keyword>
<evidence type="ECO:0000256" key="1">
    <source>
        <dbReference type="ARBA" id="ARBA00002637"/>
    </source>
</evidence>
<feature type="compositionally biased region" description="Low complexity" evidence="12">
    <location>
        <begin position="60"/>
        <end position="83"/>
    </location>
</feature>
<keyword evidence="9" id="KW-0832">Ubl conjugation</keyword>
<feature type="region of interest" description="Disordered" evidence="12">
    <location>
        <begin position="681"/>
        <end position="757"/>
    </location>
</feature>
<dbReference type="EMBL" id="JAVHJS010000019">
    <property type="protein sequence ID" value="KAK2827643.1"/>
    <property type="molecule type" value="Genomic_DNA"/>
</dbReference>
<feature type="compositionally biased region" description="Basic and acidic residues" evidence="12">
    <location>
        <begin position="727"/>
        <end position="748"/>
    </location>
</feature>
<evidence type="ECO:0000256" key="7">
    <source>
        <dbReference type="ARBA" id="ARBA00022704"/>
    </source>
</evidence>
<dbReference type="InterPro" id="IPR001259">
    <property type="entry name" value="Prot_inh_calpain"/>
</dbReference>
<accession>A0AA88M2V1</accession>
<dbReference type="Pfam" id="PF00748">
    <property type="entry name" value="Calpain_inhib"/>
    <property type="match status" value="5"/>
</dbReference>
<evidence type="ECO:0000256" key="11">
    <source>
        <dbReference type="ARBA" id="ARBA00033013"/>
    </source>
</evidence>
<sequence>MGNLFSWLRGTQDSSALQDVAVEQQSQPKQSASTPSVPASTVKPAQYEVKSEVSAKASTPAPAVDPLVALAGSLPSSKPSKSPQFTGPEVTEPHLTSDVASRCGERDDTLPPGYRLKDMEKKMPAGQPEKPKEVSKPVTLDEAVDSLSAGFVSSPPPGASKPEVKHENVVAADTRKNYAPPPPAQKKQDVSVPTSLSPAPPADKKPKIEKPAKDSATAAAQDVKAKAEEKKVSADKLQQGPKTVPMSSDPFDALSNTLPEAKPVPEPKKLRPEEIVDEKKLKSEKGVRVGEREDSLPPEYRHKPDKDMKQPPPPPPPKQPSMDATEALDILSGDFTDATVAPAVQSPVPPKAQAKQPKVEDLSALDALAGDFVAPAKGQKVCSGAPPAPTSTTKSTPPTSEQVDPMALDALDTLGDLLPKAKPVPESPKLRPDQIVEEAKLKSEKGVRVGERDDTLPPDYRFPKTDPKTQPPPPKKEPSMDPTEALDILSGDFTCSQAAPVVQACVRPSAPPASASIDFDLEELSGDFVAPKSASKVCSAATTTDKQADPMALDALDALGDTLPEAKPTPLSPILRPEEIVNEAKLKSEKGVRVGERDDTLPPDYRFPKTDPKTQPPPPKKEPSMDPTEALDILSGDFTCSQAAPVVQACVRPSAPPASSSADFDLEELADDFVAPTSASKVCSASSAPTAMDRQLSDGSSSAMDALSDTLKDIRPAPEPAPVSPKDVVKEKDVVEERLRKPGERDDSLPPEFRPTEAAIKAAAEAKGKAAAKQPSFDDAAALDALSSEFVSVVPGTSPAPQCQAPSVNTSSSQKKPGPVMDQLASTLLPADFPSTKQSDSKPKKPAPADAPAVETLPAKPSSDVVSTSTTKKGGKS</sequence>
<keyword evidence="14" id="KW-1185">Reference proteome</keyword>
<feature type="compositionally biased region" description="Basic and acidic residues" evidence="12">
    <location>
        <begin position="428"/>
        <end position="467"/>
    </location>
</feature>
<feature type="region of interest" description="Disordered" evidence="12">
    <location>
        <begin position="793"/>
        <end position="877"/>
    </location>
</feature>
<proteinExistence type="inferred from homology"/>
<evidence type="ECO:0000256" key="10">
    <source>
        <dbReference type="ARBA" id="ARBA00022990"/>
    </source>
</evidence>
<feature type="compositionally biased region" description="Low complexity" evidence="12">
    <location>
        <begin position="862"/>
        <end position="871"/>
    </location>
</feature>
<keyword evidence="7" id="KW-0789">Thiol protease inhibitor</keyword>
<dbReference type="AlphaFoldDB" id="A0AA88M2V1"/>
<reference evidence="13" key="1">
    <citation type="submission" date="2023-08" db="EMBL/GenBank/DDBJ databases">
        <title>Pelteobagrus vachellii genome.</title>
        <authorList>
            <person name="Liu H."/>
        </authorList>
    </citation>
    <scope>NUCLEOTIDE SEQUENCE</scope>
    <source>
        <strain evidence="13">PRFRI_2022a</strain>
        <tissue evidence="13">Muscle</tissue>
    </source>
</reference>
<dbReference type="InterPro" id="IPR026998">
    <property type="entry name" value="Calpastatin"/>
</dbReference>
<dbReference type="GO" id="GO:0005737">
    <property type="term" value="C:cytoplasm"/>
    <property type="evidence" value="ECO:0007669"/>
    <property type="project" value="TreeGrafter"/>
</dbReference>
<dbReference type="PANTHER" id="PTHR10077">
    <property type="entry name" value="CALPASTATIN"/>
    <property type="match status" value="1"/>
</dbReference>
<feature type="compositionally biased region" description="Basic and acidic residues" evidence="12">
    <location>
        <begin position="202"/>
        <end position="213"/>
    </location>
</feature>
<feature type="compositionally biased region" description="Basic and acidic residues" evidence="12">
    <location>
        <begin position="582"/>
        <end position="612"/>
    </location>
</feature>
<evidence type="ECO:0000256" key="5">
    <source>
        <dbReference type="ARBA" id="ARBA00022553"/>
    </source>
</evidence>
<organism evidence="13 14">
    <name type="scientific">Tachysurus vachellii</name>
    <name type="common">Darkbarbel catfish</name>
    <name type="synonym">Pelteobagrus vachellii</name>
    <dbReference type="NCBI Taxonomy" id="175792"/>
    <lineage>
        <taxon>Eukaryota</taxon>
        <taxon>Metazoa</taxon>
        <taxon>Chordata</taxon>
        <taxon>Craniata</taxon>
        <taxon>Vertebrata</taxon>
        <taxon>Euteleostomi</taxon>
        <taxon>Actinopterygii</taxon>
        <taxon>Neopterygii</taxon>
        <taxon>Teleostei</taxon>
        <taxon>Ostariophysi</taxon>
        <taxon>Siluriformes</taxon>
        <taxon>Bagridae</taxon>
        <taxon>Tachysurus</taxon>
    </lineage>
</organism>
<keyword evidence="6" id="KW-0646">Protease inhibitor</keyword>
<comment type="function">
    <text evidence="1">Specific inhibition of calpain (calcium-dependent cysteine protease). Plays a key role in postmortem tenderization of meat and have been proposed to be involved in muscle protein degradation in living tissue.</text>
</comment>
<feature type="compositionally biased region" description="Basic and acidic residues" evidence="12">
    <location>
        <begin position="103"/>
        <end position="135"/>
    </location>
</feature>
<feature type="region of interest" description="Disordered" evidence="12">
    <location>
        <begin position="582"/>
        <end position="629"/>
    </location>
</feature>
<evidence type="ECO:0000313" key="13">
    <source>
        <dbReference type="EMBL" id="KAK2827643.1"/>
    </source>
</evidence>
<keyword evidence="4" id="KW-1017">Isopeptide bond</keyword>
<evidence type="ECO:0000256" key="6">
    <source>
        <dbReference type="ARBA" id="ARBA00022690"/>
    </source>
</evidence>
<evidence type="ECO:0000256" key="3">
    <source>
        <dbReference type="ARBA" id="ARBA00017619"/>
    </source>
</evidence>
<feature type="compositionally biased region" description="Low complexity" evidence="12">
    <location>
        <begin position="390"/>
        <end position="400"/>
    </location>
</feature>
<dbReference type="Proteomes" id="UP001187315">
    <property type="component" value="Unassembled WGS sequence"/>
</dbReference>
<feature type="region of interest" description="Disordered" evidence="12">
    <location>
        <begin position="377"/>
        <end position="484"/>
    </location>
</feature>
<comment type="caution">
    <text evidence="13">The sequence shown here is derived from an EMBL/GenBank/DDBJ whole genome shotgun (WGS) entry which is preliminary data.</text>
</comment>
<dbReference type="GO" id="GO:0010859">
    <property type="term" value="F:calcium-dependent cysteine-type endopeptidase inhibitor activity"/>
    <property type="evidence" value="ECO:0007669"/>
    <property type="project" value="TreeGrafter"/>
</dbReference>
<name>A0AA88M2V1_TACVA</name>
<dbReference type="PANTHER" id="PTHR10077:SF0">
    <property type="entry name" value="CALPASTATIN"/>
    <property type="match status" value="1"/>
</dbReference>
<feature type="compositionally biased region" description="Basic and acidic residues" evidence="12">
    <location>
        <begin position="223"/>
        <end position="234"/>
    </location>
</feature>
<evidence type="ECO:0000256" key="2">
    <source>
        <dbReference type="ARBA" id="ARBA00009487"/>
    </source>
</evidence>
<keyword evidence="5" id="KW-0597">Phosphoprotein</keyword>
<feature type="compositionally biased region" description="Basic and acidic residues" evidence="12">
    <location>
        <begin position="263"/>
        <end position="309"/>
    </location>
</feature>
<keyword evidence="8" id="KW-0677">Repeat</keyword>
<evidence type="ECO:0000256" key="12">
    <source>
        <dbReference type="SAM" id="MobiDB-lite"/>
    </source>
</evidence>
<protein>
    <recommendedName>
        <fullName evidence="3">Calpastatin</fullName>
    </recommendedName>
    <alternativeName>
        <fullName evidence="11">Calpain inhibitor</fullName>
    </alternativeName>
</protein>
<feature type="compositionally biased region" description="Basic and acidic residues" evidence="12">
    <location>
        <begin position="162"/>
        <end position="176"/>
    </location>
</feature>
<evidence type="ECO:0000256" key="8">
    <source>
        <dbReference type="ARBA" id="ARBA00022737"/>
    </source>
</evidence>
<feature type="compositionally biased region" description="Polar residues" evidence="12">
    <location>
        <begin position="799"/>
        <end position="815"/>
    </location>
</feature>
<gene>
    <name evidence="13" type="ORF">Q7C36_018569</name>
</gene>
<feature type="compositionally biased region" description="Pro residues" evidence="12">
    <location>
        <begin position="310"/>
        <end position="319"/>
    </location>
</feature>
<evidence type="ECO:0000313" key="14">
    <source>
        <dbReference type="Proteomes" id="UP001187315"/>
    </source>
</evidence>